<sequence>MAFARGAIDPVHAVACRLAEVKVATGSRHDLKVVLLEAQGCLLDAREVSCCAPEMAYLRTLSVSSLSAAVKQALDSRDYRSATALALINRPVWGGKRPEDADKGSNTFERICAHITENQWMEVIKLWPSADWFHLLLLLIDRVSASQMNIACSFLSQLIPTHYSVIPAVISGDIELLESMGEVASAEYFKYHWNDDTESEHSEMTEEADDCDDQLSFESRLSKQDHHCVNMWLSFVNAMTTGLSESVETQWRHYGIVTTIVDVLVPILERHLLSDSTLSALYELTAEVQKGHFQTIREMFARLASSSDFALVTTFLPALRRAVAFAAETLPSSRNNS</sequence>
<dbReference type="Proteomes" id="UP000095287">
    <property type="component" value="Unplaced"/>
</dbReference>
<accession>A0A1I8A973</accession>
<protein>
    <submittedName>
        <fullName evidence="2">Nuclear pore complex protein Nup85</fullName>
    </submittedName>
</protein>
<organism evidence="1 2">
    <name type="scientific">Steinernema glaseri</name>
    <dbReference type="NCBI Taxonomy" id="37863"/>
    <lineage>
        <taxon>Eukaryota</taxon>
        <taxon>Metazoa</taxon>
        <taxon>Ecdysozoa</taxon>
        <taxon>Nematoda</taxon>
        <taxon>Chromadorea</taxon>
        <taxon>Rhabditida</taxon>
        <taxon>Tylenchina</taxon>
        <taxon>Panagrolaimomorpha</taxon>
        <taxon>Strongyloidoidea</taxon>
        <taxon>Steinernematidae</taxon>
        <taxon>Steinernema</taxon>
    </lineage>
</organism>
<evidence type="ECO:0000313" key="2">
    <source>
        <dbReference type="WBParaSite" id="L893_g33944.t1"/>
    </source>
</evidence>
<reference evidence="2" key="1">
    <citation type="submission" date="2016-11" db="UniProtKB">
        <authorList>
            <consortium name="WormBaseParasite"/>
        </authorList>
    </citation>
    <scope>IDENTIFICATION</scope>
</reference>
<dbReference type="AlphaFoldDB" id="A0A1I8A973"/>
<proteinExistence type="predicted"/>
<dbReference type="WBParaSite" id="L893_g33944.t1">
    <property type="protein sequence ID" value="L893_g33944.t1"/>
    <property type="gene ID" value="L893_g33944"/>
</dbReference>
<evidence type="ECO:0000313" key="1">
    <source>
        <dbReference type="Proteomes" id="UP000095287"/>
    </source>
</evidence>
<keyword evidence="1" id="KW-1185">Reference proteome</keyword>
<name>A0A1I8A973_9BILA</name>